<dbReference type="OrthoDB" id="79567at2759"/>
<reference evidence="1" key="1">
    <citation type="submission" date="2013-12" db="EMBL/GenBank/DDBJ databases">
        <title>The Genome Sequence of Aphanomyces astaci APO3.</title>
        <authorList>
            <consortium name="The Broad Institute Genomics Platform"/>
            <person name="Russ C."/>
            <person name="Tyler B."/>
            <person name="van West P."/>
            <person name="Dieguez-Uribeondo J."/>
            <person name="Young S.K."/>
            <person name="Zeng Q."/>
            <person name="Gargeya S."/>
            <person name="Fitzgerald M."/>
            <person name="Abouelleil A."/>
            <person name="Alvarado L."/>
            <person name="Chapman S.B."/>
            <person name="Gainer-Dewar J."/>
            <person name="Goldberg J."/>
            <person name="Griggs A."/>
            <person name="Gujja S."/>
            <person name="Hansen M."/>
            <person name="Howarth C."/>
            <person name="Imamovic A."/>
            <person name="Ireland A."/>
            <person name="Larimer J."/>
            <person name="McCowan C."/>
            <person name="Murphy C."/>
            <person name="Pearson M."/>
            <person name="Poon T.W."/>
            <person name="Priest M."/>
            <person name="Roberts A."/>
            <person name="Saif S."/>
            <person name="Shea T."/>
            <person name="Sykes S."/>
            <person name="Wortman J."/>
            <person name="Nusbaum C."/>
            <person name="Birren B."/>
        </authorList>
    </citation>
    <scope>NUCLEOTIDE SEQUENCE [LARGE SCALE GENOMIC DNA]</scope>
    <source>
        <strain evidence="1">APO3</strain>
    </source>
</reference>
<dbReference type="GeneID" id="20814677"/>
<name>W4FYZ1_APHAT</name>
<dbReference type="VEuPathDB" id="FungiDB:H257_12681"/>
<sequence>MQHSGKWNDVVPHASKTPQQVVPMPACSSVVIALPFVANTISIQSTSSDLPDSPTGMSMTKDQVIKSSVGFMYLALTLASTRHYLTMLSPVMANDLWWAGFNASRVQSYLIDEYNVPPLVIKAQTL</sequence>
<dbReference type="AlphaFoldDB" id="W4FYZ1"/>
<evidence type="ECO:0000313" key="1">
    <source>
        <dbReference type="EMBL" id="ETV72206.1"/>
    </source>
</evidence>
<accession>W4FYZ1</accession>
<organism evidence="1">
    <name type="scientific">Aphanomyces astaci</name>
    <name type="common">Crayfish plague agent</name>
    <dbReference type="NCBI Taxonomy" id="112090"/>
    <lineage>
        <taxon>Eukaryota</taxon>
        <taxon>Sar</taxon>
        <taxon>Stramenopiles</taxon>
        <taxon>Oomycota</taxon>
        <taxon>Saprolegniomycetes</taxon>
        <taxon>Saprolegniales</taxon>
        <taxon>Verrucalvaceae</taxon>
        <taxon>Aphanomyces</taxon>
    </lineage>
</organism>
<proteinExistence type="predicted"/>
<gene>
    <name evidence="1" type="ORF">H257_12681</name>
</gene>
<protein>
    <submittedName>
        <fullName evidence="1">Uncharacterized protein</fullName>
    </submittedName>
</protein>
<dbReference type="RefSeq" id="XP_009838274.1">
    <property type="nucleotide sequence ID" value="XM_009839972.1"/>
</dbReference>
<dbReference type="EMBL" id="KI913155">
    <property type="protein sequence ID" value="ETV72206.1"/>
    <property type="molecule type" value="Genomic_DNA"/>
</dbReference>